<proteinExistence type="predicted"/>
<keyword evidence="2" id="KW-1185">Reference proteome</keyword>
<dbReference type="Proteomes" id="UP000607653">
    <property type="component" value="Unassembled WGS sequence"/>
</dbReference>
<evidence type="ECO:0000313" key="2">
    <source>
        <dbReference type="Proteomes" id="UP000607653"/>
    </source>
</evidence>
<comment type="caution">
    <text evidence="1">The sequence shown here is derived from an EMBL/GenBank/DDBJ whole genome shotgun (WGS) entry which is preliminary data.</text>
</comment>
<gene>
    <name evidence="1" type="ORF">HUJ06_020075</name>
</gene>
<accession>A0A822XFD2</accession>
<dbReference type="EMBL" id="DUZY01000001">
    <property type="protein sequence ID" value="DAD18612.1"/>
    <property type="molecule type" value="Genomic_DNA"/>
</dbReference>
<reference evidence="1 2" key="1">
    <citation type="journal article" date="2020" name="Mol. Biol. Evol.">
        <title>Distinct Expression and Methylation Patterns for Genes with Different Fates following a Single Whole-Genome Duplication in Flowering Plants.</title>
        <authorList>
            <person name="Shi T."/>
            <person name="Rahmani R.S."/>
            <person name="Gugger P.F."/>
            <person name="Wang M."/>
            <person name="Li H."/>
            <person name="Zhang Y."/>
            <person name="Li Z."/>
            <person name="Wang Q."/>
            <person name="Van de Peer Y."/>
            <person name="Marchal K."/>
            <person name="Chen J."/>
        </authorList>
    </citation>
    <scope>NUCLEOTIDE SEQUENCE [LARGE SCALE GENOMIC DNA]</scope>
    <source>
        <tissue evidence="1">Leaf</tissue>
    </source>
</reference>
<protein>
    <submittedName>
        <fullName evidence="1">Uncharacterized protein</fullName>
    </submittedName>
</protein>
<organism evidence="1 2">
    <name type="scientific">Nelumbo nucifera</name>
    <name type="common">Sacred lotus</name>
    <dbReference type="NCBI Taxonomy" id="4432"/>
    <lineage>
        <taxon>Eukaryota</taxon>
        <taxon>Viridiplantae</taxon>
        <taxon>Streptophyta</taxon>
        <taxon>Embryophyta</taxon>
        <taxon>Tracheophyta</taxon>
        <taxon>Spermatophyta</taxon>
        <taxon>Magnoliopsida</taxon>
        <taxon>Proteales</taxon>
        <taxon>Nelumbonaceae</taxon>
        <taxon>Nelumbo</taxon>
    </lineage>
</organism>
<name>A0A822XFD2_NELNU</name>
<dbReference type="AlphaFoldDB" id="A0A822XFD2"/>
<sequence>MPIWLPNHSSSPSRASQVQEKQAILLQWMFSPHHCLSSDNHMG</sequence>
<evidence type="ECO:0000313" key="1">
    <source>
        <dbReference type="EMBL" id="DAD18612.1"/>
    </source>
</evidence>